<dbReference type="Gene3D" id="3.90.75.20">
    <property type="match status" value="1"/>
</dbReference>
<dbReference type="InterPro" id="IPR003615">
    <property type="entry name" value="HNH_nuc"/>
</dbReference>
<feature type="compositionally biased region" description="Basic residues" evidence="1">
    <location>
        <begin position="72"/>
        <end position="91"/>
    </location>
</feature>
<feature type="domain" description="NUMOD4" evidence="2">
    <location>
        <begin position="177"/>
        <end position="218"/>
    </location>
</feature>
<dbReference type="KEGG" id="samb:SAM23877_6157"/>
<dbReference type="EMBL" id="CP012382">
    <property type="protein sequence ID" value="AKZ59202.1"/>
    <property type="molecule type" value="Genomic_DNA"/>
</dbReference>
<evidence type="ECO:0000259" key="3">
    <source>
        <dbReference type="Pfam" id="PF13392"/>
    </source>
</evidence>
<feature type="region of interest" description="Disordered" evidence="1">
    <location>
        <begin position="134"/>
        <end position="173"/>
    </location>
</feature>
<dbReference type="InterPro" id="IPR010902">
    <property type="entry name" value="NUMOD4"/>
</dbReference>
<organism evidence="4 5">
    <name type="scientific">Streptomyces ambofaciens (strain ATCC 23877 / 3486 / DSM 40053 / JCM 4204 / NBRC 12836 / NRRL B-2516)</name>
    <dbReference type="NCBI Taxonomy" id="278992"/>
    <lineage>
        <taxon>Bacteria</taxon>
        <taxon>Bacillati</taxon>
        <taxon>Actinomycetota</taxon>
        <taxon>Actinomycetes</taxon>
        <taxon>Kitasatosporales</taxon>
        <taxon>Streptomycetaceae</taxon>
        <taxon>Streptomyces</taxon>
    </lineage>
</organism>
<evidence type="ECO:0000256" key="1">
    <source>
        <dbReference type="SAM" id="MobiDB-lite"/>
    </source>
</evidence>
<evidence type="ECO:0000313" key="4">
    <source>
        <dbReference type="EMBL" id="AKZ59202.1"/>
    </source>
</evidence>
<feature type="region of interest" description="Disordered" evidence="1">
    <location>
        <begin position="1"/>
        <end position="112"/>
    </location>
</feature>
<sequence>MASGEARALRSVLPRGEGRPQPCRPPPRGAGGHPRVGHRRSRGVVRERPSGARLHRHGYAGLPGVGGSPCRVPRRPVRRRAGHAGRSHGHPSRLPGMGGGRRPEPEGGALRLGAGRGVGVARLREGQALRALGLRGAATEERRRNPGGERSGEHAGRRAGRGHGHLQSVEGGSVSDEWREIPGFPGYFASSSGRIRGRRGWELSPAVGRGGYEKVTLYAGGRKQNVEVHRAVALAFLGPDEEGRPVVAHGDGNPRNNTPGNLRWATYADNAADRDRHGRTARVCGEDHRSAKVTAHEVRGIRAEYEEGVLTQAMLGEAYGLSHQTVWSIIHRQNWRHLDA</sequence>
<dbReference type="Proteomes" id="UP000061018">
    <property type="component" value="Chromosome"/>
</dbReference>
<reference evidence="5" key="1">
    <citation type="journal article" date="2015" name="J. Biotechnol.">
        <title>Complete genome sequence of Streptomyces ambofaciens ATCC 23877, the spiramycin producer.</title>
        <authorList>
            <person name="Thibessard A."/>
            <person name="Haas D."/>
            <person name="Gerbaud C."/>
            <person name="Aigle B."/>
            <person name="Lautru S."/>
            <person name="Pernodet J.L."/>
            <person name="Leblond P."/>
        </authorList>
    </citation>
    <scope>NUCLEOTIDE SEQUENCE [LARGE SCALE GENOMIC DNA]</scope>
    <source>
        <strain evidence="5">ATCC 23877 / 3486 / DSM 40053 / JCM 4204 / NBRC 12836 / NRRL B-2516</strain>
    </source>
</reference>
<evidence type="ECO:0000313" key="5">
    <source>
        <dbReference type="Proteomes" id="UP000061018"/>
    </source>
</evidence>
<name>A0A0K2B287_STRA7</name>
<evidence type="ECO:0000259" key="2">
    <source>
        <dbReference type="Pfam" id="PF07463"/>
    </source>
</evidence>
<dbReference type="Pfam" id="PF13392">
    <property type="entry name" value="HNH_3"/>
    <property type="match status" value="1"/>
</dbReference>
<feature type="compositionally biased region" description="Basic and acidic residues" evidence="1">
    <location>
        <begin position="138"/>
        <end position="156"/>
    </location>
</feature>
<dbReference type="SUPFAM" id="SSF54060">
    <property type="entry name" value="His-Me finger endonucleases"/>
    <property type="match status" value="1"/>
</dbReference>
<protein>
    <submittedName>
        <fullName evidence="4">Uncharacterized protein</fullName>
    </submittedName>
</protein>
<dbReference type="GO" id="GO:0016788">
    <property type="term" value="F:hydrolase activity, acting on ester bonds"/>
    <property type="evidence" value="ECO:0007669"/>
    <property type="project" value="InterPro"/>
</dbReference>
<feature type="domain" description="HNH nuclease" evidence="3">
    <location>
        <begin position="228"/>
        <end position="271"/>
    </location>
</feature>
<dbReference type="Pfam" id="PF07463">
    <property type="entry name" value="NUMOD4"/>
    <property type="match status" value="1"/>
</dbReference>
<dbReference type="InterPro" id="IPR044925">
    <property type="entry name" value="His-Me_finger_sf"/>
</dbReference>
<gene>
    <name evidence="4" type="ORF">SAM23877_6157</name>
</gene>
<accession>A0A0K2B287</accession>
<dbReference type="AlphaFoldDB" id="A0A0K2B287"/>
<proteinExistence type="predicted"/>